<name>A0A0P1AEA4_PLAHL</name>
<keyword evidence="2" id="KW-1185">Reference proteome</keyword>
<dbReference type="RefSeq" id="XP_024575705.1">
    <property type="nucleotide sequence ID" value="XM_024724872.1"/>
</dbReference>
<evidence type="ECO:0000313" key="2">
    <source>
        <dbReference type="Proteomes" id="UP000054928"/>
    </source>
</evidence>
<sequence>MNHCLPEVWPVSGKLGRLLSFPKDLHEGKELTTSECDPTLLQFRVMVDSYTDRPMGMPIFDSYQVMVRANVHLDTDVAKWTLRKLES</sequence>
<dbReference type="EMBL" id="CCYD01000428">
    <property type="protein sequence ID" value="CEG39336.1"/>
    <property type="molecule type" value="Genomic_DNA"/>
</dbReference>
<protein>
    <submittedName>
        <fullName evidence="1">Uncharacterized protein</fullName>
    </submittedName>
</protein>
<proteinExistence type="predicted"/>
<reference evidence="2" key="1">
    <citation type="submission" date="2014-09" db="EMBL/GenBank/DDBJ databases">
        <authorList>
            <person name="Sharma Rahul"/>
            <person name="Thines Marco"/>
        </authorList>
    </citation>
    <scope>NUCLEOTIDE SEQUENCE [LARGE SCALE GENOMIC DNA]</scope>
</reference>
<dbReference type="AlphaFoldDB" id="A0A0P1AEA4"/>
<evidence type="ECO:0000313" key="1">
    <source>
        <dbReference type="EMBL" id="CEG39336.1"/>
    </source>
</evidence>
<dbReference type="Proteomes" id="UP000054928">
    <property type="component" value="Unassembled WGS sequence"/>
</dbReference>
<dbReference type="GeneID" id="36404645"/>
<organism evidence="1 2">
    <name type="scientific">Plasmopara halstedii</name>
    <name type="common">Downy mildew of sunflower</name>
    <dbReference type="NCBI Taxonomy" id="4781"/>
    <lineage>
        <taxon>Eukaryota</taxon>
        <taxon>Sar</taxon>
        <taxon>Stramenopiles</taxon>
        <taxon>Oomycota</taxon>
        <taxon>Peronosporomycetes</taxon>
        <taxon>Peronosporales</taxon>
        <taxon>Peronosporaceae</taxon>
        <taxon>Plasmopara</taxon>
    </lineage>
</organism>
<accession>A0A0P1AEA4</accession>